<keyword evidence="7 9" id="KW-0413">Isomerase</keyword>
<comment type="pathway">
    <text evidence="1 9">Amino-acid biosynthesis; L-lysine biosynthesis via DAP pathway; DL-2,6-diaminopimelate from LL-2,6-diaminopimelate: step 1/1.</text>
</comment>
<dbReference type="InterPro" id="IPR001653">
    <property type="entry name" value="DAP_epimerase_DapF"/>
</dbReference>
<evidence type="ECO:0000256" key="10">
    <source>
        <dbReference type="PROSITE-ProRule" id="PRU10125"/>
    </source>
</evidence>
<feature type="binding site" evidence="9">
    <location>
        <position position="182"/>
    </location>
    <ligand>
        <name>substrate</name>
    </ligand>
</feature>
<evidence type="ECO:0000256" key="8">
    <source>
        <dbReference type="ARBA" id="ARBA00051712"/>
    </source>
</evidence>
<evidence type="ECO:0000313" key="15">
    <source>
        <dbReference type="Proteomes" id="UP000261023"/>
    </source>
</evidence>
<evidence type="ECO:0000256" key="7">
    <source>
        <dbReference type="ARBA" id="ARBA00023235"/>
    </source>
</evidence>
<dbReference type="EMBL" id="QSSQ01000050">
    <property type="protein sequence ID" value="RGL94570.1"/>
    <property type="molecule type" value="Genomic_DNA"/>
</dbReference>
<comment type="similarity">
    <text evidence="2 9">Belongs to the diaminopimelate epimerase family.</text>
</comment>
<feature type="binding site" evidence="9">
    <location>
        <begin position="210"/>
        <end position="211"/>
    </location>
    <ligand>
        <name>substrate</name>
    </ligand>
</feature>
<dbReference type="FunFam" id="3.10.310.10:FF:000001">
    <property type="entry name" value="Diaminopimelate epimerase"/>
    <property type="match status" value="1"/>
</dbReference>
<dbReference type="PANTHER" id="PTHR31689:SF0">
    <property type="entry name" value="DIAMINOPIMELATE EPIMERASE"/>
    <property type="match status" value="1"/>
</dbReference>
<dbReference type="PANTHER" id="PTHR31689">
    <property type="entry name" value="DIAMINOPIMELATE EPIMERASE, CHLOROPLASTIC"/>
    <property type="match status" value="1"/>
</dbReference>
<evidence type="ECO:0000313" key="14">
    <source>
        <dbReference type="Proteomes" id="UP000095651"/>
    </source>
</evidence>
<dbReference type="GO" id="GO:0005829">
    <property type="term" value="C:cytosol"/>
    <property type="evidence" value="ECO:0007669"/>
    <property type="project" value="TreeGrafter"/>
</dbReference>
<gene>
    <name evidence="11" type="primary">dapF_2</name>
    <name evidence="9" type="synonym">dapF</name>
    <name evidence="12" type="ORF">DWX31_05530</name>
    <name evidence="13" type="ORF">DXC39_28975</name>
    <name evidence="11" type="ORF">ERS852407_04624</name>
</gene>
<evidence type="ECO:0000256" key="6">
    <source>
        <dbReference type="ARBA" id="ARBA00023154"/>
    </source>
</evidence>
<evidence type="ECO:0000313" key="12">
    <source>
        <dbReference type="EMBL" id="RGD71737.1"/>
    </source>
</evidence>
<dbReference type="Proteomes" id="UP000261023">
    <property type="component" value="Unassembled WGS sequence"/>
</dbReference>
<comment type="catalytic activity">
    <reaction evidence="8 9">
        <text>(2S,6S)-2,6-diaminopimelate = meso-2,6-diaminopimelate</text>
        <dbReference type="Rhea" id="RHEA:15393"/>
        <dbReference type="ChEBI" id="CHEBI:57609"/>
        <dbReference type="ChEBI" id="CHEBI:57791"/>
        <dbReference type="EC" id="5.1.1.7"/>
    </reaction>
</comment>
<comment type="function">
    <text evidence="9">Catalyzes the stereoinversion of LL-2,6-diaminopimelate (L,L-DAP) to meso-diaminopimelate (meso-DAP), a precursor of L-lysine and an essential component of the bacterial peptidoglycan.</text>
</comment>
<dbReference type="AlphaFoldDB" id="A0A174JG29"/>
<evidence type="ECO:0000256" key="2">
    <source>
        <dbReference type="ARBA" id="ARBA00010219"/>
    </source>
</evidence>
<dbReference type="Proteomes" id="UP000095651">
    <property type="component" value="Unassembled WGS sequence"/>
</dbReference>
<dbReference type="EMBL" id="QTJW01000003">
    <property type="protein sequence ID" value="RGD71737.1"/>
    <property type="molecule type" value="Genomic_DNA"/>
</dbReference>
<evidence type="ECO:0000256" key="9">
    <source>
        <dbReference type="HAMAP-Rule" id="MF_00197"/>
    </source>
</evidence>
<evidence type="ECO:0000256" key="1">
    <source>
        <dbReference type="ARBA" id="ARBA00005196"/>
    </source>
</evidence>
<feature type="binding site" evidence="9">
    <location>
        <begin position="200"/>
        <end position="201"/>
    </location>
    <ligand>
        <name>substrate</name>
    </ligand>
</feature>
<evidence type="ECO:0000313" key="13">
    <source>
        <dbReference type="EMBL" id="RGL94570.1"/>
    </source>
</evidence>
<dbReference type="EMBL" id="CYZE01000015">
    <property type="protein sequence ID" value="CUO98633.1"/>
    <property type="molecule type" value="Genomic_DNA"/>
</dbReference>
<dbReference type="UniPathway" id="UPA00034">
    <property type="reaction ID" value="UER00025"/>
</dbReference>
<evidence type="ECO:0000256" key="5">
    <source>
        <dbReference type="ARBA" id="ARBA00022605"/>
    </source>
</evidence>
<sequence>MKFTKMQGTGNDYVYINCFEETVERPEELAVKVSDRHFGIGSDGLILICPSGQADCRMKMFNADGSESEMCGNGIRCVGKYVYDHHIVEKDEFDVETKAGIKHLKVTDEGGKAVLITVDMGIPEVTGEVPEPITIDGRSYEFIGISMGNPHAIYYMDEIDGLDLEAMGPAFETHERFPERTNSEFIQVIDRSHLRMRVWERGSGETWACGTGATASAVASVLSGRTENTVEVELKGGILSITWDRESGHVYMTGPAVEVFQGEFDPENL</sequence>
<keyword evidence="6 9" id="KW-0457">Lysine biosynthesis</keyword>
<dbReference type="SUPFAM" id="SSF54506">
    <property type="entry name" value="Diaminopimelate epimerase-like"/>
    <property type="match status" value="2"/>
</dbReference>
<feature type="active site" description="Proton donor" evidence="9">
    <location>
        <position position="71"/>
    </location>
</feature>
<feature type="active site" evidence="10">
    <location>
        <position position="71"/>
    </location>
</feature>
<comment type="caution">
    <text evidence="9">Lacks conserved residue(s) required for the propagation of feature annotation.</text>
</comment>
<dbReference type="HAMAP" id="MF_00197">
    <property type="entry name" value="DAP_epimerase"/>
    <property type="match status" value="1"/>
</dbReference>
<evidence type="ECO:0000256" key="3">
    <source>
        <dbReference type="ARBA" id="ARBA00013080"/>
    </source>
</evidence>
<dbReference type="Gene3D" id="3.10.310.10">
    <property type="entry name" value="Diaminopimelate Epimerase, Chain A, domain 1"/>
    <property type="match status" value="2"/>
</dbReference>
<feature type="binding site" evidence="9">
    <location>
        <position position="11"/>
    </location>
    <ligand>
        <name>substrate</name>
    </ligand>
</feature>
<feature type="binding site" evidence="9">
    <location>
        <position position="62"/>
    </location>
    <ligand>
        <name>substrate</name>
    </ligand>
</feature>
<dbReference type="PROSITE" id="PS01326">
    <property type="entry name" value="DAP_EPIMERASE"/>
    <property type="match status" value="1"/>
</dbReference>
<comment type="subcellular location">
    <subcellularLocation>
        <location evidence="9">Cytoplasm</location>
    </subcellularLocation>
</comment>
<proteinExistence type="inferred from homology"/>
<evidence type="ECO:0000256" key="4">
    <source>
        <dbReference type="ARBA" id="ARBA00022490"/>
    </source>
</evidence>
<feature type="binding site" evidence="9">
    <location>
        <begin position="72"/>
        <end position="73"/>
    </location>
    <ligand>
        <name>substrate</name>
    </ligand>
</feature>
<dbReference type="OrthoDB" id="9805408at2"/>
<feature type="active site" description="Proton acceptor" evidence="9">
    <location>
        <position position="209"/>
    </location>
</feature>
<dbReference type="Pfam" id="PF01678">
    <property type="entry name" value="DAP_epimerase"/>
    <property type="match status" value="2"/>
</dbReference>
<evidence type="ECO:0000313" key="16">
    <source>
        <dbReference type="Proteomes" id="UP000261257"/>
    </source>
</evidence>
<dbReference type="NCBIfam" id="TIGR00652">
    <property type="entry name" value="DapF"/>
    <property type="match status" value="1"/>
</dbReference>
<dbReference type="Proteomes" id="UP000261257">
    <property type="component" value="Unassembled WGS sequence"/>
</dbReference>
<dbReference type="GO" id="GO:0009089">
    <property type="term" value="P:lysine biosynthetic process via diaminopimelate"/>
    <property type="evidence" value="ECO:0007669"/>
    <property type="project" value="UniProtKB-UniRule"/>
</dbReference>
<reference evidence="15 16" key="2">
    <citation type="submission" date="2018-08" db="EMBL/GenBank/DDBJ databases">
        <title>A genome reference for cultivated species of the human gut microbiota.</title>
        <authorList>
            <person name="Zou Y."/>
            <person name="Xue W."/>
            <person name="Luo G."/>
        </authorList>
    </citation>
    <scope>NUCLEOTIDE SEQUENCE [LARGE SCALE GENOMIC DNA]</scope>
    <source>
        <strain evidence="12 15">AF19-13AC</strain>
        <strain evidence="13 16">TF05-11AC</strain>
    </source>
</reference>
<dbReference type="EC" id="5.1.1.7" evidence="3 9"/>
<dbReference type="InterPro" id="IPR018510">
    <property type="entry name" value="DAP_epimerase_AS"/>
</dbReference>
<dbReference type="RefSeq" id="WP_002603181.1">
    <property type="nucleotide sequence ID" value="NZ_CABIXC010000015.1"/>
</dbReference>
<name>A0A174JG29_9FIRM</name>
<feature type="site" description="Could be important to modulate the pK values of the two catalytic cysteine residues" evidence="9">
    <location>
        <position position="151"/>
    </location>
</feature>
<organism evidence="11 14">
    <name type="scientific">Hungatella hathewayi</name>
    <dbReference type="NCBI Taxonomy" id="154046"/>
    <lineage>
        <taxon>Bacteria</taxon>
        <taxon>Bacillati</taxon>
        <taxon>Bacillota</taxon>
        <taxon>Clostridia</taxon>
        <taxon>Lachnospirales</taxon>
        <taxon>Lachnospiraceae</taxon>
        <taxon>Hungatella</taxon>
    </lineage>
</organism>
<reference evidence="11 14" key="1">
    <citation type="submission" date="2015-09" db="EMBL/GenBank/DDBJ databases">
        <authorList>
            <consortium name="Pathogen Informatics"/>
        </authorList>
    </citation>
    <scope>NUCLEOTIDE SEQUENCE [LARGE SCALE GENOMIC DNA]</scope>
    <source>
        <strain evidence="11 14">2789STDY5608850</strain>
    </source>
</reference>
<accession>A0A174JG29</accession>
<feature type="binding site" evidence="9">
    <location>
        <position position="149"/>
    </location>
    <ligand>
        <name>substrate</name>
    </ligand>
</feature>
<comment type="subunit">
    <text evidence="9">Homodimer.</text>
</comment>
<feature type="site" description="Could be important to modulate the pK values of the two catalytic cysteine residues" evidence="9">
    <location>
        <position position="200"/>
    </location>
</feature>
<keyword evidence="4 9" id="KW-0963">Cytoplasm</keyword>
<evidence type="ECO:0000313" key="11">
    <source>
        <dbReference type="EMBL" id="CUO98633.1"/>
    </source>
</evidence>
<dbReference type="GO" id="GO:0008837">
    <property type="term" value="F:diaminopimelate epimerase activity"/>
    <property type="evidence" value="ECO:0007669"/>
    <property type="project" value="UniProtKB-UniRule"/>
</dbReference>
<keyword evidence="5 9" id="KW-0028">Amino-acid biosynthesis</keyword>
<protein>
    <recommendedName>
        <fullName evidence="3 9">Diaminopimelate epimerase</fullName>
        <shortName evidence="9">DAP epimerase</shortName>
        <ecNumber evidence="3 9">5.1.1.7</ecNumber>
    </recommendedName>
    <alternativeName>
        <fullName evidence="9">PLP-independent amino acid racemase</fullName>
    </alternativeName>
</protein>